<accession>A0A8X6ML82</accession>
<feature type="domain" description="Integrase zinc-binding" evidence="2">
    <location>
        <begin position="204"/>
        <end position="249"/>
    </location>
</feature>
<keyword evidence="1" id="KW-1133">Transmembrane helix</keyword>
<feature type="transmembrane region" description="Helical" evidence="1">
    <location>
        <begin position="70"/>
        <end position="93"/>
    </location>
</feature>
<evidence type="ECO:0000256" key="1">
    <source>
        <dbReference type="SAM" id="Phobius"/>
    </source>
</evidence>
<gene>
    <name evidence="3" type="primary">AVEN_47383_1</name>
    <name evidence="3" type="ORF">NPIL_53281</name>
</gene>
<dbReference type="InterPro" id="IPR036397">
    <property type="entry name" value="RNaseH_sf"/>
</dbReference>
<dbReference type="GO" id="GO:0003676">
    <property type="term" value="F:nucleic acid binding"/>
    <property type="evidence" value="ECO:0007669"/>
    <property type="project" value="InterPro"/>
</dbReference>
<dbReference type="OrthoDB" id="6510033at2759"/>
<dbReference type="Proteomes" id="UP000887013">
    <property type="component" value="Unassembled WGS sequence"/>
</dbReference>
<evidence type="ECO:0000313" key="4">
    <source>
        <dbReference type="Proteomes" id="UP000887013"/>
    </source>
</evidence>
<keyword evidence="1" id="KW-0812">Transmembrane</keyword>
<organism evidence="3 4">
    <name type="scientific">Nephila pilipes</name>
    <name type="common">Giant wood spider</name>
    <name type="synonym">Nephila maculata</name>
    <dbReference type="NCBI Taxonomy" id="299642"/>
    <lineage>
        <taxon>Eukaryota</taxon>
        <taxon>Metazoa</taxon>
        <taxon>Ecdysozoa</taxon>
        <taxon>Arthropoda</taxon>
        <taxon>Chelicerata</taxon>
        <taxon>Arachnida</taxon>
        <taxon>Araneae</taxon>
        <taxon>Araneomorphae</taxon>
        <taxon>Entelegynae</taxon>
        <taxon>Araneoidea</taxon>
        <taxon>Nephilidae</taxon>
        <taxon>Nephila</taxon>
    </lineage>
</organism>
<dbReference type="InterPro" id="IPR008042">
    <property type="entry name" value="Retrotrans_Pao"/>
</dbReference>
<evidence type="ECO:0000259" key="2">
    <source>
        <dbReference type="Pfam" id="PF17921"/>
    </source>
</evidence>
<comment type="caution">
    <text evidence="3">The sequence shown here is derived from an EMBL/GenBank/DDBJ whole genome shotgun (WGS) entry which is preliminary data.</text>
</comment>
<name>A0A8X6ML82_NEPPI</name>
<keyword evidence="1" id="KW-0472">Membrane</keyword>
<reference evidence="3" key="1">
    <citation type="submission" date="2020-08" db="EMBL/GenBank/DDBJ databases">
        <title>Multicomponent nature underlies the extraordinary mechanical properties of spider dragline silk.</title>
        <authorList>
            <person name="Kono N."/>
            <person name="Nakamura H."/>
            <person name="Mori M."/>
            <person name="Yoshida Y."/>
            <person name="Ohtoshi R."/>
            <person name="Malay A.D."/>
            <person name="Moran D.A.P."/>
            <person name="Tomita M."/>
            <person name="Numata K."/>
            <person name="Arakawa K."/>
        </authorList>
    </citation>
    <scope>NUCLEOTIDE SEQUENCE</scope>
</reference>
<dbReference type="InterPro" id="IPR041588">
    <property type="entry name" value="Integrase_H2C2"/>
</dbReference>
<protein>
    <recommendedName>
        <fullName evidence="2">Integrase zinc-binding domain-containing protein</fullName>
    </recommendedName>
</protein>
<dbReference type="EMBL" id="BMAW01048543">
    <property type="protein sequence ID" value="GFS66560.1"/>
    <property type="molecule type" value="Genomic_DNA"/>
</dbReference>
<dbReference type="InterPro" id="IPR012337">
    <property type="entry name" value="RNaseH-like_sf"/>
</dbReference>
<dbReference type="Gene3D" id="3.30.420.10">
    <property type="entry name" value="Ribonuclease H-like superfamily/Ribonuclease H"/>
    <property type="match status" value="1"/>
</dbReference>
<sequence length="364" mass="41850">MVLRKWQIKSVKLREVWRRASIETQEDKTIEVGCGAPTKVLGLAWDPDMVFFDFSKLINILVNGCSTKRFILQIVTSWLAYASVASYGCVVFLRGVTHDNRVIVKFVCSKSRVVPLKSLTLPRLELLGCLLSVRLSKQGSKCLKFEAKLYFCTDSNICAYWIKAPFLDDNNVLRVRGRFEESEFSTNEIHPILLPNQSKFTELLIFRECNKAYHGGVCATLAKIRSRYWMPRGRHTVKKVLKDCLICRKYYLKTAQLITAQLPKNKVLENPPLTVTGIDFTGLNFRSEKDSQQKFYITLFTCVDTRALHNELITDMTTKRFISSLRRFLARWGSCKVVILDNAKSFKTTDNILKEFSKIIVDLD</sequence>
<dbReference type="Pfam" id="PF17921">
    <property type="entry name" value="Integrase_H2C2"/>
    <property type="match status" value="1"/>
</dbReference>
<dbReference type="Gene3D" id="1.10.340.70">
    <property type="match status" value="1"/>
</dbReference>
<keyword evidence="4" id="KW-1185">Reference proteome</keyword>
<evidence type="ECO:0000313" key="3">
    <source>
        <dbReference type="EMBL" id="GFS66560.1"/>
    </source>
</evidence>
<proteinExistence type="predicted"/>
<dbReference type="SUPFAM" id="SSF53098">
    <property type="entry name" value="Ribonuclease H-like"/>
    <property type="match status" value="1"/>
</dbReference>
<dbReference type="PANTHER" id="PTHR47331">
    <property type="entry name" value="PHD-TYPE DOMAIN-CONTAINING PROTEIN"/>
    <property type="match status" value="1"/>
</dbReference>
<dbReference type="AlphaFoldDB" id="A0A8X6ML82"/>
<dbReference type="Pfam" id="PF05380">
    <property type="entry name" value="Peptidase_A17"/>
    <property type="match status" value="1"/>
</dbReference>